<feature type="compositionally biased region" description="Low complexity" evidence="2">
    <location>
        <begin position="729"/>
        <end position="738"/>
    </location>
</feature>
<feature type="compositionally biased region" description="Polar residues" evidence="2">
    <location>
        <begin position="610"/>
        <end position="619"/>
    </location>
</feature>
<dbReference type="SUPFAM" id="SSF50729">
    <property type="entry name" value="PH domain-like"/>
    <property type="match status" value="1"/>
</dbReference>
<sequence length="1471" mass="162718">MNQCVDVPDGDLVVPLIVFTLSHKSELVTLPGTWTGLTCLCSQSDVRFCFCGTLLATSLLVFGADKPTVVVRCHGDGTIDDETRLLSAVTVALLLFCKSVDKSLFFLSIRDPYRSGKDDQPGASEEGGTPPRPSSPAKKKGPVLKTHQVKSLPVKSFLKSAKLKAKEAKHSASAQLKTAKGKFRRESKGEDEKEPSPPPPDPSATPSTSASAAPGPPAPVAPPLSGSAGGVKPPKPPRPTVTGKPDVPPKPSPRKKLPATPPAFRKAEIAYIEDGASTVSGFRKDTSGHRPDPELSRLIHNTLLAHGFPVTAKTEELTNEIEGIVREVFAGGPSSECLITCPPEFGLPDTFIDRETFVDNLVQNILTSHGDVVSLGKGSTATSVLEARPLTTPPAPPKRGPPAPAQFEEIVSSKPPKPPRKKLERSLSQELFNAIAHQHELQNRMKEEKDCWVKRYNEERSFQLSQKKRTKERQAQERRRIREEIRQLREAREEALRAEQIAWRQRQIEEYLQTRGHVVLQPAKSVQALNSLHFRREKSPSDLRGRSKSVSCLKSGSPARSVSPTPSRSRSSSQSSKQRFKNRRHLGASTATLTSKSLQGAPQRTKRQYKSVQDISTDSFDPEKTSVASTQASAPSDIIMTPTLAKTKEPVAPPPAILRGPAPPPVPPRPPPRRKSGTQSTVNLSYVRPREDEERERTVTPSPSEVMYRSMSQLYSASRSIPRNTDAQSSSAGSTSTTIEIRPEKLSQYDLERCHQFYVENVLKPLSKPQPPPRPTPRRAGAGYTSDTASSVPYLSTDDVSAYETAAELDSEIEGSLRSMENVFGEIQESVSRIHERVHASDSKTTASPPRTTGESNVLMKDSTVEGAFDHIETETVDTEDPDPSLMLDDESRCGDDEESLSTDRPKATGNDVSMGQRWTSRFGLEMSNVGVQVQARWIGEDKGRVSANGESDFVTKKKLALNSESRDGRFPDWGRGEGGEESGVDRGSRGSSVVSSVYRRGVDVVSSNGSLSTLSSRSTNTLRSISAEDDRCASDEGEGGPVDVVDRRSGEGFGIRSRVRRILRSFGKGNVGGRNRKGDRRFFTQPIVIDSDDGIYSGEFADLSDSQVSSVGVQADVEDNDVEEQPAMASKGSAQILTSINRPAYRYRKKSAGGMENKRKSMVEKAWAERALDVVMLRVPSNGSTASLSTVSSDSGPSDVQQHRKTFTTVMEEIIECERTYVQSLTLLNESFLKPLLHEANRRNFMFVSPSTVEQIFKLIPQLQTLHEEILKDLQSKPEDPCHMADVILNKGHFFRLYTDYVCSHNNQCRLLSDSMESHPKFRELVRKLEAENLRYLKLEDFFLKPVQKMTQFRLLLEKFLKKCCDADVKEHVQKAHDFVEKQILSKCQQALELDDHLARMWNLQVRIRDAPCEVIQPRRKLLREGELQKLCRKAPQTRYFILFSDTLWHTCYSANVAAFAGSAPILSVR</sequence>
<evidence type="ECO:0000313" key="3">
    <source>
        <dbReference type="EMBL" id="CAD7230467.1"/>
    </source>
</evidence>
<feature type="compositionally biased region" description="Basic and acidic residues" evidence="2">
    <location>
        <begin position="966"/>
        <end position="989"/>
    </location>
</feature>
<evidence type="ECO:0000256" key="1">
    <source>
        <dbReference type="SAM" id="Coils"/>
    </source>
</evidence>
<proteinExistence type="predicted"/>
<feature type="compositionally biased region" description="Polar residues" evidence="2">
    <location>
        <begin position="843"/>
        <end position="856"/>
    </location>
</feature>
<dbReference type="EMBL" id="OB662707">
    <property type="protein sequence ID" value="CAD7230467.1"/>
    <property type="molecule type" value="Genomic_DNA"/>
</dbReference>
<feature type="compositionally biased region" description="Polar residues" evidence="2">
    <location>
        <begin position="785"/>
        <end position="794"/>
    </location>
</feature>
<feature type="compositionally biased region" description="Polar residues" evidence="2">
    <location>
        <begin position="589"/>
        <end position="602"/>
    </location>
</feature>
<dbReference type="InterPro" id="IPR011993">
    <property type="entry name" value="PH-like_dom_sf"/>
</dbReference>
<protein>
    <submittedName>
        <fullName evidence="3">Uncharacterized protein</fullName>
    </submittedName>
</protein>
<dbReference type="OrthoDB" id="245697at2759"/>
<dbReference type="PANTHER" id="PTHR12673:SF159">
    <property type="entry name" value="LD03170P"/>
    <property type="match status" value="1"/>
</dbReference>
<dbReference type="GO" id="GO:0005085">
    <property type="term" value="F:guanyl-nucleotide exchange factor activity"/>
    <property type="evidence" value="ECO:0007669"/>
    <property type="project" value="InterPro"/>
</dbReference>
<dbReference type="InterPro" id="IPR000219">
    <property type="entry name" value="DH_dom"/>
</dbReference>
<feature type="compositionally biased region" description="Basic and acidic residues" evidence="2">
    <location>
        <begin position="688"/>
        <end position="698"/>
    </location>
</feature>
<feature type="compositionally biased region" description="Pro residues" evidence="2">
    <location>
        <begin position="651"/>
        <end position="670"/>
    </location>
</feature>
<feature type="region of interest" description="Disordered" evidence="2">
    <location>
        <begin position="873"/>
        <end position="915"/>
    </location>
</feature>
<feature type="compositionally biased region" description="Polar residues" evidence="2">
    <location>
        <begin position="710"/>
        <end position="728"/>
    </location>
</feature>
<dbReference type="SUPFAM" id="SSF48065">
    <property type="entry name" value="DBL homology domain (DH-domain)"/>
    <property type="match status" value="1"/>
</dbReference>
<dbReference type="GO" id="GO:0005737">
    <property type="term" value="C:cytoplasm"/>
    <property type="evidence" value="ECO:0007669"/>
    <property type="project" value="TreeGrafter"/>
</dbReference>
<dbReference type="PANTHER" id="PTHR12673">
    <property type="entry name" value="FACIOGENITAL DYSPLASIA PROTEIN"/>
    <property type="match status" value="1"/>
</dbReference>
<dbReference type="Pfam" id="PF00621">
    <property type="entry name" value="RhoGEF"/>
    <property type="match status" value="1"/>
</dbReference>
<dbReference type="Gene3D" id="1.20.900.10">
    <property type="entry name" value="Dbl homology (DH) domain"/>
    <property type="match status" value="1"/>
</dbReference>
<feature type="compositionally biased region" description="Pro residues" evidence="2">
    <location>
        <begin position="391"/>
        <end position="404"/>
    </location>
</feature>
<dbReference type="InterPro" id="IPR035899">
    <property type="entry name" value="DBL_dom_sf"/>
</dbReference>
<feature type="compositionally biased region" description="Low complexity" evidence="2">
    <location>
        <begin position="557"/>
        <end position="576"/>
    </location>
</feature>
<dbReference type="SMART" id="SM00325">
    <property type="entry name" value="RhoGEF"/>
    <property type="match status" value="1"/>
</dbReference>
<feature type="region of interest" description="Disordered" evidence="2">
    <location>
        <begin position="384"/>
        <end position="424"/>
    </location>
</feature>
<feature type="region of interest" description="Disordered" evidence="2">
    <location>
        <begin position="537"/>
        <end position="741"/>
    </location>
</feature>
<accession>A0A7R8WF60</accession>
<feature type="coiled-coil region" evidence="1">
    <location>
        <begin position="464"/>
        <end position="501"/>
    </location>
</feature>
<feature type="region of interest" description="Disordered" evidence="2">
    <location>
        <begin position="165"/>
        <end position="262"/>
    </location>
</feature>
<dbReference type="InterPro" id="IPR051092">
    <property type="entry name" value="FYVE_RhoGEF_PH"/>
</dbReference>
<feature type="compositionally biased region" description="Low complexity" evidence="2">
    <location>
        <begin position="1008"/>
        <end position="1026"/>
    </location>
</feature>
<feature type="non-terminal residue" evidence="3">
    <location>
        <position position="1"/>
    </location>
</feature>
<feature type="compositionally biased region" description="Low complexity" evidence="2">
    <location>
        <begin position="204"/>
        <end position="213"/>
    </location>
</feature>
<reference evidence="3" key="1">
    <citation type="submission" date="2020-11" db="EMBL/GenBank/DDBJ databases">
        <authorList>
            <person name="Tran Van P."/>
        </authorList>
    </citation>
    <scope>NUCLEOTIDE SEQUENCE</scope>
</reference>
<dbReference type="CDD" id="cd00160">
    <property type="entry name" value="RhoGEF"/>
    <property type="match status" value="1"/>
</dbReference>
<feature type="region of interest" description="Disordered" evidence="2">
    <location>
        <begin position="835"/>
        <end position="857"/>
    </location>
</feature>
<feature type="region of interest" description="Disordered" evidence="2">
    <location>
        <begin position="966"/>
        <end position="993"/>
    </location>
</feature>
<keyword evidence="1" id="KW-0175">Coiled coil</keyword>
<name>A0A7R8WF60_9CRUS</name>
<evidence type="ECO:0000256" key="2">
    <source>
        <dbReference type="SAM" id="MobiDB-lite"/>
    </source>
</evidence>
<gene>
    <name evidence="3" type="ORF">CTOB1V02_LOCUS8325</name>
</gene>
<feature type="compositionally biased region" description="Basic and acidic residues" evidence="2">
    <location>
        <begin position="184"/>
        <end position="195"/>
    </location>
</feature>
<feature type="region of interest" description="Disordered" evidence="2">
    <location>
        <begin position="763"/>
        <end position="796"/>
    </location>
</feature>
<dbReference type="Gene3D" id="2.30.29.30">
    <property type="entry name" value="Pleckstrin-homology domain (PH domain)/Phosphotyrosine-binding domain (PTB)"/>
    <property type="match status" value="1"/>
</dbReference>
<feature type="compositionally biased region" description="Low complexity" evidence="2">
    <location>
        <begin position="223"/>
        <end position="232"/>
    </location>
</feature>
<feature type="region of interest" description="Disordered" evidence="2">
    <location>
        <begin position="1008"/>
        <end position="1049"/>
    </location>
</feature>
<feature type="region of interest" description="Disordered" evidence="2">
    <location>
        <begin position="115"/>
        <end position="151"/>
    </location>
</feature>
<dbReference type="PROSITE" id="PS50010">
    <property type="entry name" value="DH_2"/>
    <property type="match status" value="1"/>
</dbReference>
<organism evidence="3">
    <name type="scientific">Cyprideis torosa</name>
    <dbReference type="NCBI Taxonomy" id="163714"/>
    <lineage>
        <taxon>Eukaryota</taxon>
        <taxon>Metazoa</taxon>
        <taxon>Ecdysozoa</taxon>
        <taxon>Arthropoda</taxon>
        <taxon>Crustacea</taxon>
        <taxon>Oligostraca</taxon>
        <taxon>Ostracoda</taxon>
        <taxon>Podocopa</taxon>
        <taxon>Podocopida</taxon>
        <taxon>Cytherocopina</taxon>
        <taxon>Cytheroidea</taxon>
        <taxon>Cytherideidae</taxon>
        <taxon>Cyprideis</taxon>
    </lineage>
</organism>